<protein>
    <submittedName>
        <fullName evidence="1">Uncharacterized protein</fullName>
    </submittedName>
</protein>
<organism evidence="1">
    <name type="scientific">uncultured marine phage</name>
    <dbReference type="NCBI Taxonomy" id="707152"/>
    <lineage>
        <taxon>Viruses</taxon>
        <taxon>environmental samples</taxon>
    </lineage>
</organism>
<evidence type="ECO:0000313" key="1">
    <source>
        <dbReference type="EMBL" id="CAG7580952.1"/>
    </source>
</evidence>
<name>A0A8D9FQX7_9VIRU</name>
<proteinExistence type="predicted"/>
<reference evidence="1" key="1">
    <citation type="submission" date="2021-06" db="EMBL/GenBank/DDBJ databases">
        <authorList>
            <person name="Gannon L."/>
            <person name="Redgwell R T."/>
            <person name="Michniewski S."/>
            <person name="Harrison D C."/>
            <person name="Millard A."/>
        </authorList>
    </citation>
    <scope>NUCLEOTIDE SEQUENCE</scope>
</reference>
<dbReference type="EMBL" id="OU342829">
    <property type="protein sequence ID" value="CAG7580952.1"/>
    <property type="molecule type" value="Genomic_DNA"/>
</dbReference>
<accession>A0A8D9FQX7</accession>
<gene>
    <name evidence="1" type="ORF">SLAVMIC_00612</name>
</gene>
<sequence length="153" mass="18293">MKTLKGFESFNEGRLDNLRKMQSDNNKEDELQKMKDYVVKTYTEDWFNTQLTDNVDNYIDEEEAEEFDGDYEETYRNLCMGGAIEYEMLDDMTKELEKMFPNLTFDDISDFVNDHMIDNCEWYDRLVFQRSTDEYKSASDRMFGDGINLDDLD</sequence>